<dbReference type="NCBIfam" id="TIGR04265">
    <property type="entry name" value="bac_cardiolipin"/>
    <property type="match status" value="1"/>
</dbReference>
<dbReference type="Proteomes" id="UP000018680">
    <property type="component" value="Chromosome"/>
</dbReference>
<evidence type="ECO:0000313" key="16">
    <source>
        <dbReference type="Proteomes" id="UP000018680"/>
    </source>
</evidence>
<keyword evidence="9 12" id="KW-0472">Membrane</keyword>
<dbReference type="InterPro" id="IPR027379">
    <property type="entry name" value="CLS_N"/>
</dbReference>
<keyword evidence="7 12" id="KW-1133">Transmembrane helix</keyword>
<keyword evidence="16" id="KW-1185">Reference proteome</keyword>
<gene>
    <name evidence="15" type="ORF">L21SP2_1956</name>
</gene>
<proteinExistence type="inferred from homology"/>
<reference evidence="15 16" key="1">
    <citation type="journal article" date="2015" name="Stand. Genomic Sci.">
        <title>Complete genome sequence and description of Salinispira pacifica gen. nov., sp. nov., a novel spirochaete isolated form a hypersaline microbial mat.</title>
        <authorList>
            <person name="Ben Hania W."/>
            <person name="Joseph M."/>
            <person name="Schumann P."/>
            <person name="Bunk B."/>
            <person name="Fiebig A."/>
            <person name="Sproer C."/>
            <person name="Klenk H.P."/>
            <person name="Fardeau M.L."/>
            <person name="Spring S."/>
        </authorList>
    </citation>
    <scope>NUCLEOTIDE SEQUENCE [LARGE SCALE GENOMIC DNA]</scope>
    <source>
        <strain evidence="15 16">L21-RPul-D2</strain>
    </source>
</reference>
<evidence type="ECO:0000256" key="2">
    <source>
        <dbReference type="ARBA" id="ARBA00022475"/>
    </source>
</evidence>
<dbReference type="AlphaFoldDB" id="V5WHL8"/>
<evidence type="ECO:0000259" key="14">
    <source>
        <dbReference type="PROSITE" id="PS50035"/>
    </source>
</evidence>
<comment type="catalytic activity">
    <reaction evidence="12">
        <text>2 a 1,2-diacyl-sn-glycero-3-phospho-(1'-sn-glycerol) = a cardiolipin + glycerol</text>
        <dbReference type="Rhea" id="RHEA:31451"/>
        <dbReference type="ChEBI" id="CHEBI:17754"/>
        <dbReference type="ChEBI" id="CHEBI:62237"/>
        <dbReference type="ChEBI" id="CHEBI:64716"/>
    </reaction>
</comment>
<dbReference type="OrthoDB" id="9762009at2"/>
<evidence type="ECO:0000256" key="6">
    <source>
        <dbReference type="ARBA" id="ARBA00022737"/>
    </source>
</evidence>
<dbReference type="GO" id="GO:0032049">
    <property type="term" value="P:cardiolipin biosynthetic process"/>
    <property type="evidence" value="ECO:0007669"/>
    <property type="project" value="UniProtKB-UniRule"/>
</dbReference>
<comment type="function">
    <text evidence="12">Catalyzes the reversible phosphatidyl group transfer from one phosphatidylglycerol molecule to another to form cardiolipin (CL) (diphosphatidylglycerol) and glycerol.</text>
</comment>
<dbReference type="InterPro" id="IPR022924">
    <property type="entry name" value="Cardiolipin_synthase"/>
</dbReference>
<dbReference type="EMBL" id="CP006939">
    <property type="protein sequence ID" value="AHC15327.1"/>
    <property type="molecule type" value="Genomic_DNA"/>
</dbReference>
<evidence type="ECO:0000256" key="5">
    <source>
        <dbReference type="ARBA" id="ARBA00022692"/>
    </source>
</evidence>
<keyword evidence="3 12" id="KW-0444">Lipid biosynthesis</keyword>
<evidence type="ECO:0000256" key="10">
    <source>
        <dbReference type="ARBA" id="ARBA00023209"/>
    </source>
</evidence>
<evidence type="ECO:0000256" key="4">
    <source>
        <dbReference type="ARBA" id="ARBA00022679"/>
    </source>
</evidence>
<dbReference type="KEGG" id="slr:L21SP2_1956"/>
<dbReference type="HAMAP" id="MF_01916">
    <property type="entry name" value="Cardiolipin_synth_Cls"/>
    <property type="match status" value="1"/>
</dbReference>
<keyword evidence="4 12" id="KW-0808">Transferase</keyword>
<protein>
    <recommendedName>
        <fullName evidence="12 13">Cardiolipin synthase</fullName>
        <shortName evidence="12">CL synthase</shortName>
        <ecNumber evidence="12 13">2.7.8.-</ecNumber>
    </recommendedName>
</protein>
<organism evidence="15 16">
    <name type="scientific">Salinispira pacifica</name>
    <dbReference type="NCBI Taxonomy" id="1307761"/>
    <lineage>
        <taxon>Bacteria</taxon>
        <taxon>Pseudomonadati</taxon>
        <taxon>Spirochaetota</taxon>
        <taxon>Spirochaetia</taxon>
        <taxon>Spirochaetales</taxon>
        <taxon>Spirochaetaceae</taxon>
        <taxon>Salinispira</taxon>
    </lineage>
</organism>
<keyword evidence="8 12" id="KW-0443">Lipid metabolism</keyword>
<dbReference type="Gene3D" id="3.30.870.10">
    <property type="entry name" value="Endonuclease Chain A"/>
    <property type="match status" value="2"/>
</dbReference>
<feature type="domain" description="PLD phosphodiesterase" evidence="14">
    <location>
        <begin position="400"/>
        <end position="427"/>
    </location>
</feature>
<dbReference type="InterPro" id="IPR025202">
    <property type="entry name" value="PLD-like_dom"/>
</dbReference>
<keyword evidence="6" id="KW-0677">Repeat</keyword>
<dbReference type="PANTHER" id="PTHR21248">
    <property type="entry name" value="CARDIOLIPIN SYNTHASE"/>
    <property type="match status" value="1"/>
</dbReference>
<keyword evidence="10 12" id="KW-0594">Phospholipid biosynthesis</keyword>
<feature type="transmembrane region" description="Helical" evidence="12">
    <location>
        <begin position="39"/>
        <end position="61"/>
    </location>
</feature>
<evidence type="ECO:0000256" key="11">
    <source>
        <dbReference type="ARBA" id="ARBA00023264"/>
    </source>
</evidence>
<dbReference type="CDD" id="cd09112">
    <property type="entry name" value="PLDc_CLS_2"/>
    <property type="match status" value="1"/>
</dbReference>
<comment type="subcellular location">
    <subcellularLocation>
        <location evidence="1 12">Cell membrane</location>
        <topology evidence="1 12">Multi-pass membrane protein</topology>
    </subcellularLocation>
</comment>
<dbReference type="STRING" id="1307761.L21SP2_1956"/>
<dbReference type="Pfam" id="PF13396">
    <property type="entry name" value="PLDc_N"/>
    <property type="match status" value="1"/>
</dbReference>
<evidence type="ECO:0000313" key="15">
    <source>
        <dbReference type="EMBL" id="AHC15327.1"/>
    </source>
</evidence>
<dbReference type="PATRIC" id="fig|1307761.3.peg.1949"/>
<dbReference type="RefSeq" id="WP_024268244.1">
    <property type="nucleotide sequence ID" value="NC_023035.1"/>
</dbReference>
<feature type="active site" evidence="12">
    <location>
        <position position="405"/>
    </location>
</feature>
<dbReference type="HOGENOM" id="CLU_038053_1_2_12"/>
<keyword evidence="11 12" id="KW-1208">Phospholipid metabolism</keyword>
<evidence type="ECO:0000256" key="8">
    <source>
        <dbReference type="ARBA" id="ARBA00023098"/>
    </source>
</evidence>
<feature type="active site" evidence="12">
    <location>
        <position position="235"/>
    </location>
</feature>
<dbReference type="PANTHER" id="PTHR21248:SF22">
    <property type="entry name" value="PHOSPHOLIPASE D"/>
    <property type="match status" value="1"/>
</dbReference>
<feature type="transmembrane region" description="Helical" evidence="12">
    <location>
        <begin position="7"/>
        <end position="27"/>
    </location>
</feature>
<dbReference type="PROSITE" id="PS50035">
    <property type="entry name" value="PLD"/>
    <property type="match status" value="2"/>
</dbReference>
<sequence length="487" mass="55790">MSISDPFQLLSLISLGVTLFTSMVIILDDTKSSETTIAWLLVIFLFKWIGVLFYVLLGINWKKRKIVQQKPEDIFGSFLQPVLQRQQDFISRLIETHESESYSDMTKLMRMLLSGNNSIITLNNRIRFFHNGKDAFASMFHDLKRARETIHMEFYIWRSDELGEELKEILIERARNGVDVKLIFDGLGSFGKISYAYRRELKEAGIRFSYFLDLNLAPARLKINYRNHRKVVVIDGRKAYTGGINVGKEYIDGGSKFEQWRDTALRITGDSVMMLQALFLIDWASSGNEQVLDGKLFPAFHPGERQTPVQIAFSGPDSRWSSIEQLFFLMITNANTDIWIQSPYFIPSQGILHALQSAALSGVNVHLMMTGIPDKHPPFWAAHTYFPGLVDAGVKLYLYRRGFLHSKTVVADSKICSVGSCNMDMRSFHINFEANAVIYDEDLSRQLVDQFRRDLAFCEEVTHASLTSQSPFIKLRNSILRIFSPIM</sequence>
<dbReference type="InterPro" id="IPR001736">
    <property type="entry name" value="PLipase_D/transphosphatidylase"/>
</dbReference>
<keyword evidence="5 12" id="KW-0812">Transmembrane</keyword>
<dbReference type="GO" id="GO:0005886">
    <property type="term" value="C:plasma membrane"/>
    <property type="evidence" value="ECO:0007669"/>
    <property type="project" value="UniProtKB-SubCell"/>
</dbReference>
<dbReference type="EC" id="2.7.8.-" evidence="12 13"/>
<dbReference type="CDD" id="cd09110">
    <property type="entry name" value="PLDc_CLS_1"/>
    <property type="match status" value="1"/>
</dbReference>
<dbReference type="GO" id="GO:0008808">
    <property type="term" value="F:cardiolipin synthase activity"/>
    <property type="evidence" value="ECO:0007669"/>
    <property type="project" value="UniProtKB-UniRule"/>
</dbReference>
<dbReference type="SUPFAM" id="SSF56024">
    <property type="entry name" value="Phospholipase D/nuclease"/>
    <property type="match status" value="2"/>
</dbReference>
<dbReference type="Pfam" id="PF13091">
    <property type="entry name" value="PLDc_2"/>
    <property type="match status" value="2"/>
</dbReference>
<evidence type="ECO:0000256" key="9">
    <source>
        <dbReference type="ARBA" id="ARBA00023136"/>
    </source>
</evidence>
<name>V5WHL8_9SPIO</name>
<feature type="active site" evidence="12">
    <location>
        <position position="412"/>
    </location>
</feature>
<dbReference type="InterPro" id="IPR030874">
    <property type="entry name" value="Cardiolipin_synth_Firmi"/>
</dbReference>
<evidence type="ECO:0000256" key="7">
    <source>
        <dbReference type="ARBA" id="ARBA00022989"/>
    </source>
</evidence>
<dbReference type="SMART" id="SM00155">
    <property type="entry name" value="PLDc"/>
    <property type="match status" value="2"/>
</dbReference>
<evidence type="ECO:0000256" key="12">
    <source>
        <dbReference type="HAMAP-Rule" id="MF_01916"/>
    </source>
</evidence>
<feature type="active site" evidence="12">
    <location>
        <position position="228"/>
    </location>
</feature>
<feature type="active site" evidence="12">
    <location>
        <position position="230"/>
    </location>
</feature>
<feature type="domain" description="PLD phosphodiesterase" evidence="14">
    <location>
        <begin position="223"/>
        <end position="250"/>
    </location>
</feature>
<comment type="similarity">
    <text evidence="12">Belongs to the phospholipase D family. Cardiolipin synthase subfamily.</text>
</comment>
<evidence type="ECO:0000256" key="3">
    <source>
        <dbReference type="ARBA" id="ARBA00022516"/>
    </source>
</evidence>
<evidence type="ECO:0000256" key="1">
    <source>
        <dbReference type="ARBA" id="ARBA00004651"/>
    </source>
</evidence>
<dbReference type="eggNOG" id="COG1502">
    <property type="taxonomic scope" value="Bacteria"/>
</dbReference>
<evidence type="ECO:0000256" key="13">
    <source>
        <dbReference type="NCBIfam" id="TIGR04265"/>
    </source>
</evidence>
<feature type="active site" evidence="12">
    <location>
        <position position="407"/>
    </location>
</feature>
<keyword evidence="2 12" id="KW-1003">Cell membrane</keyword>
<accession>V5WHL8</accession>